<accession>A0AB40CPD7</accession>
<reference evidence="2" key="1">
    <citation type="submission" date="2025-08" db="UniProtKB">
        <authorList>
            <consortium name="RefSeq"/>
        </authorList>
    </citation>
    <scope>IDENTIFICATION</scope>
</reference>
<proteinExistence type="predicted"/>
<dbReference type="PANTHER" id="PTHR34290">
    <property type="entry name" value="SI:CH73-390P7.2"/>
    <property type="match status" value="1"/>
</dbReference>
<dbReference type="Proteomes" id="UP001515500">
    <property type="component" value="Chromosome 16"/>
</dbReference>
<dbReference type="RefSeq" id="XP_039141945.1">
    <property type="nucleotide sequence ID" value="XM_039286011.1"/>
</dbReference>
<dbReference type="AlphaFoldDB" id="A0AB40CPD7"/>
<dbReference type="GeneID" id="120279146"/>
<evidence type="ECO:0000313" key="2">
    <source>
        <dbReference type="RefSeq" id="XP_039141945.1"/>
    </source>
</evidence>
<organism evidence="1 2">
    <name type="scientific">Dioscorea cayennensis subsp. rotundata</name>
    <name type="common">White Guinea yam</name>
    <name type="synonym">Dioscorea rotundata</name>
    <dbReference type="NCBI Taxonomy" id="55577"/>
    <lineage>
        <taxon>Eukaryota</taxon>
        <taxon>Viridiplantae</taxon>
        <taxon>Streptophyta</taxon>
        <taxon>Embryophyta</taxon>
        <taxon>Tracheophyta</taxon>
        <taxon>Spermatophyta</taxon>
        <taxon>Magnoliopsida</taxon>
        <taxon>Liliopsida</taxon>
        <taxon>Dioscoreales</taxon>
        <taxon>Dioscoreaceae</taxon>
        <taxon>Dioscorea</taxon>
    </lineage>
</organism>
<sequence>MASRLALLRLPLCSPFHASSSSIAPPVLGILPSVARHPPRAFSFRVCSVHSETKVEPLIESKDEFHSYETWKIKMLYDGECPLCMREVNMLKERNKAYGAIKFVDISSNDYSPKENRGLDYETVMGRIHAILADGTVVRDVEAFRRLYEEVGLGWVYVVTKYEPFIHFFSLRQDQAGANVEAINPINETYGCQNWGTAPNQSRP</sequence>
<dbReference type="InterPro" id="IPR044691">
    <property type="entry name" value="DCC1_Trx"/>
</dbReference>
<keyword evidence="1" id="KW-1185">Reference proteome</keyword>
<dbReference type="PANTHER" id="PTHR34290:SF2">
    <property type="entry name" value="OS04G0668800 PROTEIN"/>
    <property type="match status" value="1"/>
</dbReference>
<protein>
    <submittedName>
        <fullName evidence="2">Uncharacterized protein At5g50100, chloroplastic</fullName>
    </submittedName>
</protein>
<evidence type="ECO:0000313" key="1">
    <source>
        <dbReference type="Proteomes" id="UP001515500"/>
    </source>
</evidence>
<dbReference type="InterPro" id="IPR007263">
    <property type="entry name" value="DCC1-like"/>
</dbReference>
<dbReference type="GO" id="GO:0015035">
    <property type="term" value="F:protein-disulfide reductase activity"/>
    <property type="evidence" value="ECO:0007669"/>
    <property type="project" value="InterPro"/>
</dbReference>
<name>A0AB40CPD7_DIOCR</name>
<dbReference type="Pfam" id="PF04134">
    <property type="entry name" value="DCC1-like"/>
    <property type="match status" value="1"/>
</dbReference>
<gene>
    <name evidence="2" type="primary">LOC120279146</name>
</gene>